<dbReference type="AlphaFoldDB" id="A7SFJ7"/>
<dbReference type="EMBL" id="DS469645">
    <property type="protein sequence ID" value="EDO37477.1"/>
    <property type="molecule type" value="Genomic_DNA"/>
</dbReference>
<evidence type="ECO:0000313" key="2">
    <source>
        <dbReference type="EMBL" id="EDO37477.1"/>
    </source>
</evidence>
<feature type="transmembrane region" description="Helical" evidence="1">
    <location>
        <begin position="242"/>
        <end position="264"/>
    </location>
</feature>
<keyword evidence="1" id="KW-1133">Transmembrane helix</keyword>
<accession>A7SFJ7</accession>
<keyword evidence="1" id="KW-0472">Membrane</keyword>
<feature type="transmembrane region" description="Helical" evidence="1">
    <location>
        <begin position="276"/>
        <end position="293"/>
    </location>
</feature>
<dbReference type="Proteomes" id="UP000001593">
    <property type="component" value="Unassembled WGS sequence"/>
</dbReference>
<evidence type="ECO:0000313" key="3">
    <source>
        <dbReference type="Proteomes" id="UP000001593"/>
    </source>
</evidence>
<protein>
    <submittedName>
        <fullName evidence="2">Uncharacterized protein</fullName>
    </submittedName>
</protein>
<dbReference type="OrthoDB" id="5990085at2759"/>
<sequence length="384" mass="43619">MTFYLSSTSSAQKTTRIRLTKTVTETKVQQWEKYLTDKFEGKIQPKPAKQVYLKDAWSVFGGAKLKKRLTLRTSDQTIESHAIALPQFDPNFYAQNDIQCRMAGCKETKPREAERGCKEDLYLCSLHQERLRQHVKELCGKSKVDVDFNARNDDFEGYTSLIWMMDRAYFFSIRKNSQMPRILKECPKIMNEVWLNIRNFMLITNAVLNPIFDNCRLALPPVMDILREILEHIHETQYVENLVYLMRSIVEMILFAFGVIYTWVSLALLANPGAQIGMGVGGVLGAAAAGAAAGPVGVAIGFGLGLGAFCGGLIGGGYYNWQQQQREQLQQDEALRRYRDFMRMPAPDDQPQPGQPQPVLYQFRGDAWGGFVLTLWHYAEAFGN</sequence>
<keyword evidence="3" id="KW-1185">Reference proteome</keyword>
<keyword evidence="1" id="KW-0812">Transmembrane</keyword>
<feature type="transmembrane region" description="Helical" evidence="1">
    <location>
        <begin position="299"/>
        <end position="321"/>
    </location>
</feature>
<dbReference type="HOGENOM" id="CLU_720241_0_0_1"/>
<organism evidence="2 3">
    <name type="scientific">Nematostella vectensis</name>
    <name type="common">Starlet sea anemone</name>
    <dbReference type="NCBI Taxonomy" id="45351"/>
    <lineage>
        <taxon>Eukaryota</taxon>
        <taxon>Metazoa</taxon>
        <taxon>Cnidaria</taxon>
        <taxon>Anthozoa</taxon>
        <taxon>Hexacorallia</taxon>
        <taxon>Actiniaria</taxon>
        <taxon>Edwardsiidae</taxon>
        <taxon>Nematostella</taxon>
    </lineage>
</organism>
<evidence type="ECO:0000256" key="1">
    <source>
        <dbReference type="SAM" id="Phobius"/>
    </source>
</evidence>
<name>A7SFJ7_NEMVE</name>
<proteinExistence type="predicted"/>
<dbReference type="OMA" id="TIESHAI"/>
<gene>
    <name evidence="2" type="ORF">NEMVEDRAFT_v1g244917</name>
</gene>
<dbReference type="InParanoid" id="A7SFJ7"/>
<reference evidence="2 3" key="1">
    <citation type="journal article" date="2007" name="Science">
        <title>Sea anemone genome reveals ancestral eumetazoan gene repertoire and genomic organization.</title>
        <authorList>
            <person name="Putnam N.H."/>
            <person name="Srivastava M."/>
            <person name="Hellsten U."/>
            <person name="Dirks B."/>
            <person name="Chapman J."/>
            <person name="Salamov A."/>
            <person name="Terry A."/>
            <person name="Shapiro H."/>
            <person name="Lindquist E."/>
            <person name="Kapitonov V.V."/>
            <person name="Jurka J."/>
            <person name="Genikhovich G."/>
            <person name="Grigoriev I.V."/>
            <person name="Lucas S.M."/>
            <person name="Steele R.E."/>
            <person name="Finnerty J.R."/>
            <person name="Technau U."/>
            <person name="Martindale M.Q."/>
            <person name="Rokhsar D.S."/>
        </authorList>
    </citation>
    <scope>NUCLEOTIDE SEQUENCE [LARGE SCALE GENOMIC DNA]</scope>
    <source>
        <strain evidence="3">CH2 X CH6</strain>
    </source>
</reference>
<dbReference type="KEGG" id="nve:5508998"/>